<dbReference type="PANTHER" id="PTHR43222:SF2">
    <property type="entry name" value="NUDIX HYDROLASE 23, CHLOROPLASTIC"/>
    <property type="match status" value="1"/>
</dbReference>
<dbReference type="EMBL" id="CAADFP010000015">
    <property type="protein sequence ID" value="VFK24722.1"/>
    <property type="molecule type" value="Genomic_DNA"/>
</dbReference>
<comment type="cofactor">
    <cofactor evidence="1">
        <name>Mg(2+)</name>
        <dbReference type="ChEBI" id="CHEBI:18420"/>
    </cofactor>
</comment>
<dbReference type="SUPFAM" id="SSF55811">
    <property type="entry name" value="Nudix"/>
    <property type="match status" value="1"/>
</dbReference>
<evidence type="ECO:0000313" key="6">
    <source>
        <dbReference type="EMBL" id="VFK08485.1"/>
    </source>
</evidence>
<dbReference type="PROSITE" id="PS00893">
    <property type="entry name" value="NUDIX_BOX"/>
    <property type="match status" value="1"/>
</dbReference>
<dbReference type="PROSITE" id="PS51462">
    <property type="entry name" value="NUDIX"/>
    <property type="match status" value="1"/>
</dbReference>
<evidence type="ECO:0000256" key="4">
    <source>
        <dbReference type="RuleBase" id="RU003476"/>
    </source>
</evidence>
<dbReference type="PRINTS" id="PR00502">
    <property type="entry name" value="NUDIXFAMILY"/>
</dbReference>
<dbReference type="Pfam" id="PF00293">
    <property type="entry name" value="NUDIX"/>
    <property type="match status" value="1"/>
</dbReference>
<evidence type="ECO:0000256" key="1">
    <source>
        <dbReference type="ARBA" id="ARBA00001946"/>
    </source>
</evidence>
<dbReference type="AlphaFoldDB" id="A0A450X600"/>
<dbReference type="Pfam" id="PF12535">
    <property type="entry name" value="Nudix_N"/>
    <property type="match status" value="1"/>
</dbReference>
<feature type="domain" description="Nudix hydrolase" evidence="5">
    <location>
        <begin position="68"/>
        <end position="153"/>
    </location>
</feature>
<dbReference type="EMBL" id="CAADFM010000017">
    <property type="protein sequence ID" value="VFK08485.1"/>
    <property type="molecule type" value="Genomic_DNA"/>
</dbReference>
<dbReference type="Gene3D" id="3.90.79.10">
    <property type="entry name" value="Nucleoside Triphosphate Pyrophosphohydrolase"/>
    <property type="match status" value="1"/>
</dbReference>
<evidence type="ECO:0000256" key="3">
    <source>
        <dbReference type="ARBA" id="ARBA00022842"/>
    </source>
</evidence>
<dbReference type="InterPro" id="IPR015797">
    <property type="entry name" value="NUDIX_hydrolase-like_dom_sf"/>
</dbReference>
<dbReference type="CDD" id="cd02883">
    <property type="entry name" value="NUDIX_Hydrolase"/>
    <property type="match status" value="1"/>
</dbReference>
<dbReference type="PANTHER" id="PTHR43222">
    <property type="entry name" value="NUDIX HYDROLASE 23"/>
    <property type="match status" value="1"/>
</dbReference>
<sequence>MTAKQLSSWADRLRDISARGLCYSQNSHDRENYHALRNIAMEMFALETGQSVEQMESLHGALFSRPTPLSCGEGAVIDDDGNILLMQRPDSGLWIPPGGTLDVGETPAEGVAREVLEEAGIHCEIIHLVGLFHVDFDVACGVSTPDLRFHVPV</sequence>
<dbReference type="InterPro" id="IPR000086">
    <property type="entry name" value="NUDIX_hydrolase_dom"/>
</dbReference>
<evidence type="ECO:0000313" key="7">
    <source>
        <dbReference type="EMBL" id="VFK24722.1"/>
    </source>
</evidence>
<accession>A0A450X600</accession>
<protein>
    <submittedName>
        <fullName evidence="7">Hydrolase of X-linked nucleoside diphosphate N terminal</fullName>
    </submittedName>
</protein>
<proteinExistence type="inferred from homology"/>
<organism evidence="7">
    <name type="scientific">Candidatus Kentrum sp. LPFa</name>
    <dbReference type="NCBI Taxonomy" id="2126335"/>
    <lineage>
        <taxon>Bacteria</taxon>
        <taxon>Pseudomonadati</taxon>
        <taxon>Pseudomonadota</taxon>
        <taxon>Gammaproteobacteria</taxon>
        <taxon>Candidatus Kentrum</taxon>
    </lineage>
</organism>
<dbReference type="GO" id="GO:0016787">
    <property type="term" value="F:hydrolase activity"/>
    <property type="evidence" value="ECO:0007669"/>
    <property type="project" value="UniProtKB-KW"/>
</dbReference>
<evidence type="ECO:0000259" key="5">
    <source>
        <dbReference type="PROSITE" id="PS51462"/>
    </source>
</evidence>
<dbReference type="InterPro" id="IPR020476">
    <property type="entry name" value="Nudix_hydrolase"/>
</dbReference>
<dbReference type="InterPro" id="IPR020084">
    <property type="entry name" value="NUDIX_hydrolase_CS"/>
</dbReference>
<dbReference type="InterPro" id="IPR059176">
    <property type="entry name" value="UDP-X_N"/>
</dbReference>
<evidence type="ECO:0000256" key="2">
    <source>
        <dbReference type="ARBA" id="ARBA00022801"/>
    </source>
</evidence>
<name>A0A450X600_9GAMM</name>
<comment type="similarity">
    <text evidence="4">Belongs to the Nudix hydrolase family.</text>
</comment>
<keyword evidence="2 4" id="KW-0378">Hydrolase</keyword>
<gene>
    <name evidence="6" type="ORF">BECKLPF1236A_GA0070988_1001727</name>
    <name evidence="7" type="ORF">BECKLPF1236C_GA0070990_1001528</name>
</gene>
<keyword evidence="3" id="KW-0460">Magnesium</keyword>
<reference evidence="7" key="1">
    <citation type="submission" date="2019-02" db="EMBL/GenBank/DDBJ databases">
        <authorList>
            <person name="Gruber-Vodicka R. H."/>
            <person name="Seah K. B. B."/>
        </authorList>
    </citation>
    <scope>NUCLEOTIDE SEQUENCE</scope>
    <source>
        <strain evidence="6">BECK_S312</strain>
        <strain evidence="7">BECK_S426</strain>
    </source>
</reference>
<dbReference type="Gene3D" id="6.10.250.1120">
    <property type="match status" value="1"/>
</dbReference>